<dbReference type="KEGG" id="mpz:Marpi_0992"/>
<dbReference type="eggNOG" id="COG1706">
    <property type="taxonomic scope" value="Bacteria"/>
</dbReference>
<dbReference type="HOGENOM" id="CLU_045235_1_0_0"/>
<dbReference type="GO" id="GO:0030288">
    <property type="term" value="C:outer membrane-bounded periplasmic space"/>
    <property type="evidence" value="ECO:0007669"/>
    <property type="project" value="InterPro"/>
</dbReference>
<evidence type="ECO:0000256" key="5">
    <source>
        <dbReference type="SAM" id="Phobius"/>
    </source>
</evidence>
<dbReference type="Proteomes" id="UP000007161">
    <property type="component" value="Chromosome"/>
</dbReference>
<comment type="subunit">
    <text evidence="4">The basal body constitutes a major portion of the flagellar organelle and consists of four rings (L,P,S, and M) mounted on a central rod.</text>
</comment>
<keyword evidence="3 4" id="KW-0975">Bacterial flagellum</keyword>
<comment type="subcellular location">
    <subcellularLocation>
        <location evidence="4">Periplasm</location>
    </subcellularLocation>
    <subcellularLocation>
        <location evidence="4">Bacterial flagellum basal body</location>
    </subcellularLocation>
</comment>
<dbReference type="AlphaFoldDB" id="H2J7R3"/>
<dbReference type="PRINTS" id="PR01010">
    <property type="entry name" value="FLGPRINGFLGI"/>
</dbReference>
<evidence type="ECO:0000313" key="7">
    <source>
        <dbReference type="Proteomes" id="UP000007161"/>
    </source>
</evidence>
<reference evidence="6 7" key="1">
    <citation type="journal article" date="2012" name="J. Bacteriol.">
        <title>Complete Genome Sequence of the Thermophilic, Piezophilic, Heterotrophic Bacterium Marinitoga piezophila KA3.</title>
        <authorList>
            <person name="Lucas S."/>
            <person name="Han J."/>
            <person name="Lapidus A."/>
            <person name="Cheng J.F."/>
            <person name="Goodwin L.A."/>
            <person name="Pitluck S."/>
            <person name="Peters L."/>
            <person name="Mikhailova N."/>
            <person name="Teshima H."/>
            <person name="Detter J.C."/>
            <person name="Han C."/>
            <person name="Tapia R."/>
            <person name="Land M."/>
            <person name="Hauser L."/>
            <person name="Kyrpides N.C."/>
            <person name="Ivanova N."/>
            <person name="Pagani I."/>
            <person name="Vannier P."/>
            <person name="Oger P."/>
            <person name="Bartlett D.H."/>
            <person name="Noll K.M."/>
            <person name="Woyke T."/>
            <person name="Jebbar M."/>
        </authorList>
    </citation>
    <scope>NUCLEOTIDE SEQUENCE [LARGE SCALE GENOMIC DNA]</scope>
    <source>
        <strain evidence="7">DSM 14283 / JCM 11233 / KA3</strain>
    </source>
</reference>
<comment type="similarity">
    <text evidence="4">Belongs to the FlgI family.</text>
</comment>
<evidence type="ECO:0000256" key="1">
    <source>
        <dbReference type="ARBA" id="ARBA00002591"/>
    </source>
</evidence>
<keyword evidence="6" id="KW-0966">Cell projection</keyword>
<dbReference type="GO" id="GO:0005198">
    <property type="term" value="F:structural molecule activity"/>
    <property type="evidence" value="ECO:0007669"/>
    <property type="project" value="InterPro"/>
</dbReference>
<keyword evidence="5" id="KW-0812">Transmembrane</keyword>
<protein>
    <recommendedName>
        <fullName evidence="4">Flagellar P-ring protein</fullName>
    </recommendedName>
    <alternativeName>
        <fullName evidence="4">Basal body P-ring protein</fullName>
    </alternativeName>
</protein>
<dbReference type="GO" id="GO:0009428">
    <property type="term" value="C:bacterial-type flagellum basal body, distal rod, P ring"/>
    <property type="evidence" value="ECO:0007669"/>
    <property type="project" value="InterPro"/>
</dbReference>
<dbReference type="Pfam" id="PF02119">
    <property type="entry name" value="FlgI"/>
    <property type="match status" value="2"/>
</dbReference>
<keyword evidence="4" id="KW-0574">Periplasm</keyword>
<gene>
    <name evidence="4" type="primary">flgI</name>
    <name evidence="6" type="ordered locus">Marpi_0992</name>
</gene>
<dbReference type="InterPro" id="IPR001782">
    <property type="entry name" value="Flag_FlgI"/>
</dbReference>
<keyword evidence="5" id="KW-1133">Transmembrane helix</keyword>
<feature type="transmembrane region" description="Helical" evidence="5">
    <location>
        <begin position="6"/>
        <end position="25"/>
    </location>
</feature>
<dbReference type="PANTHER" id="PTHR30381">
    <property type="entry name" value="FLAGELLAR P-RING PERIPLASMIC PROTEIN FLGI"/>
    <property type="match status" value="1"/>
</dbReference>
<accession>H2J7R3</accession>
<dbReference type="STRING" id="443254.Marpi_0992"/>
<dbReference type="GO" id="GO:0071973">
    <property type="term" value="P:bacterial-type flagellum-dependent cell motility"/>
    <property type="evidence" value="ECO:0007669"/>
    <property type="project" value="InterPro"/>
</dbReference>
<name>H2J7R3_MARPK</name>
<evidence type="ECO:0000256" key="2">
    <source>
        <dbReference type="ARBA" id="ARBA00022729"/>
    </source>
</evidence>
<evidence type="ECO:0000313" key="6">
    <source>
        <dbReference type="EMBL" id="AEX85404.1"/>
    </source>
</evidence>
<keyword evidence="5" id="KW-0472">Membrane</keyword>
<dbReference type="OrthoDB" id="9786431at2"/>
<reference evidence="7" key="2">
    <citation type="submission" date="2012-01" db="EMBL/GenBank/DDBJ databases">
        <title>Complete sequence of chromosome of Marinitoga piezophila KA3.</title>
        <authorList>
            <person name="Lucas S."/>
            <person name="Han J."/>
            <person name="Lapidus A."/>
            <person name="Cheng J.-F."/>
            <person name="Goodwin L."/>
            <person name="Pitluck S."/>
            <person name="Peters L."/>
            <person name="Mikhailova N."/>
            <person name="Teshima H."/>
            <person name="Detter J.C."/>
            <person name="Han C."/>
            <person name="Tapia R."/>
            <person name="Land M."/>
            <person name="Hauser L."/>
            <person name="Kyrpides N."/>
            <person name="Ivanova N."/>
            <person name="Pagani I."/>
            <person name="Jebbar M."/>
            <person name="Vannier P."/>
            <person name="Oger P."/>
            <person name="Cario A."/>
            <person name="Bartlett D."/>
            <person name="Noll K.M."/>
            <person name="Woyke T."/>
        </authorList>
    </citation>
    <scope>NUCLEOTIDE SEQUENCE [LARGE SCALE GENOMIC DNA]</scope>
    <source>
        <strain evidence="7">DSM 14283 / JCM 11233 / KA3</strain>
    </source>
</reference>
<evidence type="ECO:0000256" key="3">
    <source>
        <dbReference type="ARBA" id="ARBA00023143"/>
    </source>
</evidence>
<dbReference type="PANTHER" id="PTHR30381:SF0">
    <property type="entry name" value="FLAGELLAR P-RING PROTEIN"/>
    <property type="match status" value="1"/>
</dbReference>
<sequence length="330" mass="35147">MVKKTFIIFSLIIMLYSISFSAVRLKDIAYFRGARDNQLFGIGVVTGLNGTGDSGKVTSELLSNMMKNLNINIQNSFTTKNSAIVFVFADIPAFYKEGMKLDVVVTAAGDSKSLEGGYLIQTPLYGADGQVYAVAQGSVITGGVEVSNTANLQKRNKVNGTIPQGAIVENEIPANIVSNDTVTVLLRNPDITTAARTALSINAQFGQKLAKAMDPSAIRVKIPDVFSDDLISFLALIEDVEIDPDSKAKIVINEKTGTIVFGGNVKIADFTISYGNFVITVNNGKVGDSDATIYNLVNALKAAGATPQDIIAIIQNLSSAGYLYAELVVI</sequence>
<proteinExistence type="inferred from homology"/>
<keyword evidence="2" id="KW-0732">Signal</keyword>
<evidence type="ECO:0000256" key="4">
    <source>
        <dbReference type="HAMAP-Rule" id="MF_00416"/>
    </source>
</evidence>
<keyword evidence="6" id="KW-0969">Cilium</keyword>
<comment type="function">
    <text evidence="1 4">Assembles around the rod to form the L-ring and probably protects the motor/basal body from shearing forces during rotation.</text>
</comment>
<organism evidence="6 7">
    <name type="scientific">Marinitoga piezophila (strain DSM 14283 / JCM 11233 / KA3)</name>
    <dbReference type="NCBI Taxonomy" id="443254"/>
    <lineage>
        <taxon>Bacteria</taxon>
        <taxon>Thermotogati</taxon>
        <taxon>Thermotogota</taxon>
        <taxon>Thermotogae</taxon>
        <taxon>Petrotogales</taxon>
        <taxon>Petrotogaceae</taxon>
        <taxon>Marinitoga</taxon>
    </lineage>
</organism>
<dbReference type="NCBIfam" id="NF003676">
    <property type="entry name" value="PRK05303.1"/>
    <property type="match status" value="1"/>
</dbReference>
<keyword evidence="6" id="KW-0282">Flagellum</keyword>
<dbReference type="HAMAP" id="MF_00416">
    <property type="entry name" value="FlgI"/>
    <property type="match status" value="1"/>
</dbReference>
<dbReference type="EMBL" id="CP003257">
    <property type="protein sequence ID" value="AEX85404.1"/>
    <property type="molecule type" value="Genomic_DNA"/>
</dbReference>
<keyword evidence="7" id="KW-1185">Reference proteome</keyword>